<organism evidence="2 3">
    <name type="scientific">Criibacterium bergeronii</name>
    <dbReference type="NCBI Taxonomy" id="1871336"/>
    <lineage>
        <taxon>Bacteria</taxon>
        <taxon>Bacillati</taxon>
        <taxon>Bacillota</taxon>
        <taxon>Clostridia</taxon>
        <taxon>Peptostreptococcales</taxon>
        <taxon>Filifactoraceae</taxon>
        <taxon>Criibacterium</taxon>
    </lineage>
</organism>
<dbReference type="AlphaFoldDB" id="A0A371IJR6"/>
<feature type="region of interest" description="Disordered" evidence="1">
    <location>
        <begin position="37"/>
        <end position="64"/>
    </location>
</feature>
<accession>A0A371IJR6</accession>
<reference evidence="2 3" key="1">
    <citation type="journal article" date="2016" name="Genome Announc.">
        <title>Draft Genome Sequence of Criibacterium bergeronii gen. nov., sp. nov., Strain CCRI-22567T, Isolated from a Vaginal Sample from a Woman with Bacterial Vaginosis.</title>
        <authorList>
            <person name="Maheux A.F."/>
            <person name="Berube E."/>
            <person name="Boudreau D.K."/>
            <person name="Raymond F."/>
            <person name="Corbeil J."/>
            <person name="Roy P.H."/>
            <person name="Boissinot M."/>
            <person name="Omar R.F."/>
        </authorList>
    </citation>
    <scope>NUCLEOTIDE SEQUENCE [LARGE SCALE GENOMIC DNA]</scope>
    <source>
        <strain evidence="2 3">CCRI-22567</strain>
    </source>
</reference>
<evidence type="ECO:0000313" key="2">
    <source>
        <dbReference type="EMBL" id="RDY20711.1"/>
    </source>
</evidence>
<dbReference type="Proteomes" id="UP000093352">
    <property type="component" value="Unassembled WGS sequence"/>
</dbReference>
<evidence type="ECO:0000256" key="1">
    <source>
        <dbReference type="SAM" id="MobiDB-lite"/>
    </source>
</evidence>
<dbReference type="STRING" id="1871336.BBG48_05275"/>
<gene>
    <name evidence="2" type="ORF">BBG48_008480</name>
</gene>
<name>A0A371IJR6_9FIRM</name>
<comment type="caution">
    <text evidence="2">The sequence shown here is derived from an EMBL/GenBank/DDBJ whole genome shotgun (WGS) entry which is preliminary data.</text>
</comment>
<sequence>MIDLEKEIENAFVKYGSQVKGVLKTKSDKVAKGTVKELKSTSPKKSGNYAKTWTSKKNSNSVSYSNIVHNDKNYRLTHLLENGHATRKGGRTRAFPHIKQAEEKAIKNFEKEVKQEIEKL</sequence>
<feature type="compositionally biased region" description="Low complexity" evidence="1">
    <location>
        <begin position="55"/>
        <end position="64"/>
    </location>
</feature>
<dbReference type="Pfam" id="PF04883">
    <property type="entry name" value="HK97-gp10_like"/>
    <property type="match status" value="1"/>
</dbReference>
<evidence type="ECO:0000313" key="3">
    <source>
        <dbReference type="Proteomes" id="UP000093352"/>
    </source>
</evidence>
<proteinExistence type="predicted"/>
<feature type="compositionally biased region" description="Polar residues" evidence="1">
    <location>
        <begin position="40"/>
        <end position="53"/>
    </location>
</feature>
<dbReference type="EMBL" id="MBEW02000022">
    <property type="protein sequence ID" value="RDY20711.1"/>
    <property type="molecule type" value="Genomic_DNA"/>
</dbReference>
<dbReference type="InterPro" id="IPR010064">
    <property type="entry name" value="HK97-gp10_tail"/>
</dbReference>
<protein>
    <submittedName>
        <fullName evidence="2">HK97 gp10 family phage protein</fullName>
    </submittedName>
</protein>
<keyword evidence="3" id="KW-1185">Reference proteome</keyword>
<dbReference type="RefSeq" id="WP_068914014.1">
    <property type="nucleotide sequence ID" value="NZ_MBEW02000022.1"/>
</dbReference>